<organism evidence="1 2">
    <name type="scientific">Leptotrombidium deliense</name>
    <dbReference type="NCBI Taxonomy" id="299467"/>
    <lineage>
        <taxon>Eukaryota</taxon>
        <taxon>Metazoa</taxon>
        <taxon>Ecdysozoa</taxon>
        <taxon>Arthropoda</taxon>
        <taxon>Chelicerata</taxon>
        <taxon>Arachnida</taxon>
        <taxon>Acari</taxon>
        <taxon>Acariformes</taxon>
        <taxon>Trombidiformes</taxon>
        <taxon>Prostigmata</taxon>
        <taxon>Anystina</taxon>
        <taxon>Parasitengona</taxon>
        <taxon>Trombiculoidea</taxon>
        <taxon>Trombiculidae</taxon>
        <taxon>Leptotrombidium</taxon>
    </lineage>
</organism>
<sequence length="151" mass="17947">MIEIIINTSFSFVITVLEIFGVKKIYENKITEYEPQMASSEYSKNFESFFATVRDDMNSYDDLQLKKIFERIDEVFMYTVVGGENFRAMLTLQTFKNMLFEQCYASSWFEEITQAACFIFHDMMKKSDMRNGKRCLHLRVTKLVLLMMLHQ</sequence>
<keyword evidence="2" id="KW-1185">Reference proteome</keyword>
<dbReference type="Gene3D" id="1.10.600.10">
    <property type="entry name" value="Farnesyl Diphosphate Synthase"/>
    <property type="match status" value="1"/>
</dbReference>
<comment type="caution">
    <text evidence="1">The sequence shown here is derived from an EMBL/GenBank/DDBJ whole genome shotgun (WGS) entry which is preliminary data.</text>
</comment>
<evidence type="ECO:0000313" key="2">
    <source>
        <dbReference type="Proteomes" id="UP000288716"/>
    </source>
</evidence>
<dbReference type="InterPro" id="IPR008949">
    <property type="entry name" value="Isoprenoid_synthase_dom_sf"/>
</dbReference>
<dbReference type="VEuPathDB" id="VectorBase:LDEU007017"/>
<name>A0A443SBV4_9ACAR</name>
<protein>
    <submittedName>
        <fullName evidence="1">Uncharacterized protein</fullName>
    </submittedName>
</protein>
<evidence type="ECO:0000313" key="1">
    <source>
        <dbReference type="EMBL" id="RWS25023.1"/>
    </source>
</evidence>
<accession>A0A443SBV4</accession>
<reference evidence="1 2" key="1">
    <citation type="journal article" date="2018" name="Gigascience">
        <title>Genomes of trombidid mites reveal novel predicted allergens and laterally-transferred genes associated with secondary metabolism.</title>
        <authorList>
            <person name="Dong X."/>
            <person name="Chaisiri K."/>
            <person name="Xia D."/>
            <person name="Armstrong S.D."/>
            <person name="Fang Y."/>
            <person name="Donnelly M.J."/>
            <person name="Kadowaki T."/>
            <person name="McGarry J.W."/>
            <person name="Darby A.C."/>
            <person name="Makepeace B.L."/>
        </authorList>
    </citation>
    <scope>NUCLEOTIDE SEQUENCE [LARGE SCALE GENOMIC DNA]</scope>
    <source>
        <strain evidence="1">UoL-UT</strain>
    </source>
</reference>
<proteinExistence type="predicted"/>
<dbReference type="EMBL" id="NCKV01004149">
    <property type="protein sequence ID" value="RWS25023.1"/>
    <property type="molecule type" value="Genomic_DNA"/>
</dbReference>
<dbReference type="AlphaFoldDB" id="A0A443SBV4"/>
<dbReference type="Proteomes" id="UP000288716">
    <property type="component" value="Unassembled WGS sequence"/>
</dbReference>
<gene>
    <name evidence="1" type="ORF">B4U80_13831</name>
</gene>
<dbReference type="SUPFAM" id="SSF48576">
    <property type="entry name" value="Terpenoid synthases"/>
    <property type="match status" value="1"/>
</dbReference>